<dbReference type="InterPro" id="IPR007249">
    <property type="entry name" value="DOP1_N"/>
</dbReference>
<feature type="domain" description="DOP1 N-terminal" evidence="8">
    <location>
        <begin position="53"/>
        <end position="339"/>
    </location>
</feature>
<protein>
    <submittedName>
        <fullName evidence="11">Uncharacterized protein</fullName>
    </submittedName>
</protein>
<comment type="subcellular location">
    <subcellularLocation>
        <location evidence="1">Golgi apparatus membrane</location>
        <topology evidence="1">Peripheral membrane protein</topology>
    </subcellularLocation>
</comment>
<keyword evidence="12" id="KW-1185">Reference proteome</keyword>
<sequence length="1782" mass="198617">MAFHPDALVTRQVATNATTRTNEEETGALWRSSAAKYEQRRWAEQTEKALYQDAAFKRYQASIEKALSKFESVAEWADFISFLTRLLKALQSTTQFHAIPNKLVVAKRLSQCLNPALPSGVHTRALEVYTMIFTTIGVDGLRRDLQVWTPGLLPFFPHAATSVRPLVLDVYERFYLPLQFDLRPMTRALLLSLLSGLEEESSECFDRVVALLDNIAASVGWPFFLQTMWKVVVTSPNVRLCAFNFLARRMPKMEAADAPALEAIDITLLGSALSHALSDSALLVRRQALDFLIQHMPLHARMFVQLPSKTQLFDAALGTVLGRDISLNRRLFTWLLGSEESDSAQQAYFSDHALPHVARMVIHAMRSKEQAQRACKIYVSLMDKRSIAQPLLRVSVLDVFDAFMSHVQVTRQHELYATAQMLFESLDEYLLYQALYRGIRAQVAQSCRGDSEEGNSNGGKNGDDQHSAKNVCEHGTENNATPTETLHIDAVRLCRYILTIFKPHEQETLHIHLPVMVMAIMRLVLDDTVQKRIPDDLAHALLEDVYEVVQLIDAHAFCQWTHALERLELDTSAEQWFSATPPEHALTLQDASMCTAMIQALLQVALSESKRASQPDVAATCWAIMDVLVERLDAARENVPSMTPIELSASKWDEHLFSHVACASNFVDMHAALRAALHLSASDAILGTFAFAQRQYFQLTMDKLLPYLQPDTFQHHAEAVQTFWAAKSLCPDDNGSVYLCAQLCGSTPSARTRAMHAVGALWRAGGHATAELQAPVLLVLERLGSLDALERLQSQTWLRTYVHSFDALMLMLVDLLVEVPAVRVPASVSTAGRVILAYTYARPFDHAYINYYLQMLQCLMAGEQAGVVASVQQVKYAWRENVSADQSYGIPSGIVMDFLKDYVFVLLRSSTGNDDHALTMSLCLDILRLLLRMEPHTNWQSDVESSLIDILLLCIDARNALGQVMLLDFLAHFLLHSSAPRTDDSRATYADLVRRGLLDTPDESVLVAWADFVQAIWPITKHSMHEFLLPLCSTVKDVLVRAAHTYPAPRARYLAPETSLPLVRVPVTEVEMNQLISVLESALTYAFESLEAHASSTKQRIEDTSSSFLGNISSVFQSESGLSSSTHPSSASVPSTWPSSVPMSASHNPMVRHTASVVQALEYAWLVSLESACLRETFACCTRTLERLCATRTGPTLNAIIDHWSRCVGASRDPSSVHELTIILLEKLAPSTQIVFTSVCEAITAKVPTQDRNKKGANTSSVTSIGYSSNSQSAGDWIAHESILFGFLDLYVSKLSIVEAAQVWPIAAMLAKSITTSVHKTVVFSTLDVVTQICLKLVNTRVFEEQRSRRDAQDLFVRLCELTLSLYARTLDPSSWTSASAGTGRDGDVPSIASDKDKDVSDSESTPTTSSPPIPALSASPPMVVQFFSSCVLPALMMLGIENDKVQSLSATLVYYVVAPGFRARQRLWEPEAPVLDLLKSLCRLPNTSKAWRTYVLDTFLDAKFFSQSLDMGKHWAPIVASLFDSERERLNTDVISRITTSSSNLFTSRESDLHARIMAIRRLSYVIYTCKTNACLVQLPLIQEKVVDILRSQPTDLVHAEVYLCMRVLLCRFASQHLSGFWPIILTEILKILGQTKEDLPADRSDRLQLVFSVAKLADLLITLQTEDFQIHQWLLITDTPDAPKLSGHAMADSLLDCIANVVKNAGKNTTHFDVNDLLERVRLRRPMLQNSQISSITSLEPFFLTASRAFYQNEFCGSLDWNNINSCLLLDLFEPIRIGV</sequence>
<dbReference type="InterPro" id="IPR016024">
    <property type="entry name" value="ARM-type_fold"/>
</dbReference>
<dbReference type="InParanoid" id="A8PWI3"/>
<evidence type="ECO:0000256" key="7">
    <source>
        <dbReference type="SAM" id="MobiDB-lite"/>
    </source>
</evidence>
<dbReference type="VEuPathDB" id="FungiDB:MGL_1110"/>
<evidence type="ECO:0000256" key="6">
    <source>
        <dbReference type="ARBA" id="ARBA00046326"/>
    </source>
</evidence>
<dbReference type="Pfam" id="PF24598">
    <property type="entry name" value="DOP1_C"/>
    <property type="match status" value="1"/>
</dbReference>
<evidence type="ECO:0000259" key="8">
    <source>
        <dbReference type="Pfam" id="PF04118"/>
    </source>
</evidence>
<dbReference type="Proteomes" id="UP000008837">
    <property type="component" value="Unassembled WGS sequence"/>
</dbReference>
<dbReference type="Gene3D" id="1.25.10.10">
    <property type="entry name" value="Leucine-rich Repeat Variant"/>
    <property type="match status" value="1"/>
</dbReference>
<dbReference type="GO" id="GO:0005768">
    <property type="term" value="C:endosome"/>
    <property type="evidence" value="ECO:0007669"/>
    <property type="project" value="TreeGrafter"/>
</dbReference>
<dbReference type="SUPFAM" id="SSF48371">
    <property type="entry name" value="ARM repeat"/>
    <property type="match status" value="1"/>
</dbReference>
<organism evidence="11 12">
    <name type="scientific">Malassezia globosa (strain ATCC MYA-4612 / CBS 7966)</name>
    <name type="common">Dandruff-associated fungus</name>
    <dbReference type="NCBI Taxonomy" id="425265"/>
    <lineage>
        <taxon>Eukaryota</taxon>
        <taxon>Fungi</taxon>
        <taxon>Dikarya</taxon>
        <taxon>Basidiomycota</taxon>
        <taxon>Ustilaginomycotina</taxon>
        <taxon>Malasseziomycetes</taxon>
        <taxon>Malasseziales</taxon>
        <taxon>Malasseziaceae</taxon>
        <taxon>Malassezia</taxon>
    </lineage>
</organism>
<reference evidence="11 12" key="1">
    <citation type="journal article" date="2007" name="Proc. Natl. Acad. Sci. U.S.A.">
        <title>Dandruff-associated Malassezia genomes reveal convergent and divergent virulence traits shared with plant and human fungal pathogens.</title>
        <authorList>
            <person name="Xu J."/>
            <person name="Saunders C.W."/>
            <person name="Hu P."/>
            <person name="Grant R.A."/>
            <person name="Boekhout T."/>
            <person name="Kuramae E.E."/>
            <person name="Kronstad J.W."/>
            <person name="Deangelis Y.M."/>
            <person name="Reeder N.L."/>
            <person name="Johnstone K.R."/>
            <person name="Leland M."/>
            <person name="Fieno A.M."/>
            <person name="Begley W.M."/>
            <person name="Sun Y."/>
            <person name="Lacey M.P."/>
            <person name="Chaudhary T."/>
            <person name="Keough T."/>
            <person name="Chu L."/>
            <person name="Sears R."/>
            <person name="Yuan B."/>
            <person name="Dawson T.L.Jr."/>
        </authorList>
    </citation>
    <scope>NUCLEOTIDE SEQUENCE [LARGE SCALE GENOMIC DNA]</scope>
    <source>
        <strain evidence="12">ATCC MYA-4612 / CBS 7966</strain>
    </source>
</reference>
<keyword evidence="5" id="KW-0472">Membrane</keyword>
<dbReference type="PANTHER" id="PTHR14042:SF24">
    <property type="entry name" value="PROTEIN DOPEY-1 HOMOLOG"/>
    <property type="match status" value="1"/>
</dbReference>
<dbReference type="Pfam" id="PF24597">
    <property type="entry name" value="TPR_DOP1_M"/>
    <property type="match status" value="1"/>
</dbReference>
<name>A8PWI3_MALGO</name>
<proteinExistence type="inferred from homology"/>
<dbReference type="GO" id="GO:0006895">
    <property type="term" value="P:Golgi to endosome transport"/>
    <property type="evidence" value="ECO:0007669"/>
    <property type="project" value="InterPro"/>
</dbReference>
<comment type="caution">
    <text evidence="11">The sequence shown here is derived from an EMBL/GenBank/DDBJ whole genome shotgun (WGS) entry which is preliminary data.</text>
</comment>
<evidence type="ECO:0000259" key="10">
    <source>
        <dbReference type="Pfam" id="PF24598"/>
    </source>
</evidence>
<feature type="compositionally biased region" description="Basic and acidic residues" evidence="7">
    <location>
        <begin position="461"/>
        <end position="470"/>
    </location>
</feature>
<evidence type="ECO:0000259" key="9">
    <source>
        <dbReference type="Pfam" id="PF24597"/>
    </source>
</evidence>
<dbReference type="OrthoDB" id="297643at2759"/>
<keyword evidence="4" id="KW-0333">Golgi apparatus</keyword>
<dbReference type="GO" id="GO:0005829">
    <property type="term" value="C:cytosol"/>
    <property type="evidence" value="ECO:0007669"/>
    <property type="project" value="GOC"/>
</dbReference>
<dbReference type="InterPro" id="IPR056457">
    <property type="entry name" value="DOP1_C"/>
</dbReference>
<dbReference type="GO" id="GO:0015031">
    <property type="term" value="P:protein transport"/>
    <property type="evidence" value="ECO:0007669"/>
    <property type="project" value="UniProtKB-KW"/>
</dbReference>
<feature type="domain" description="DOP1-like C-terminal" evidence="10">
    <location>
        <begin position="1287"/>
        <end position="1755"/>
    </location>
</feature>
<keyword evidence="2" id="KW-0813">Transport</keyword>
<feature type="region of interest" description="Disordered" evidence="7">
    <location>
        <begin position="448"/>
        <end position="470"/>
    </location>
</feature>
<feature type="region of interest" description="Disordered" evidence="7">
    <location>
        <begin position="1375"/>
        <end position="1417"/>
    </location>
</feature>
<gene>
    <name evidence="11" type="ORF">MGL_1110</name>
</gene>
<evidence type="ECO:0000313" key="12">
    <source>
        <dbReference type="Proteomes" id="UP000008837"/>
    </source>
</evidence>
<dbReference type="FunCoup" id="A8PWI3">
    <property type="interactions" value="113"/>
</dbReference>
<dbReference type="GO" id="GO:0000139">
    <property type="term" value="C:Golgi membrane"/>
    <property type="evidence" value="ECO:0007669"/>
    <property type="project" value="UniProtKB-SubCell"/>
</dbReference>
<evidence type="ECO:0000256" key="5">
    <source>
        <dbReference type="ARBA" id="ARBA00023136"/>
    </source>
</evidence>
<dbReference type="EMBL" id="AAYY01000003">
    <property type="protein sequence ID" value="EDP44628.1"/>
    <property type="molecule type" value="Genomic_DNA"/>
</dbReference>
<evidence type="ECO:0000256" key="2">
    <source>
        <dbReference type="ARBA" id="ARBA00022448"/>
    </source>
</evidence>
<evidence type="ECO:0000313" key="11">
    <source>
        <dbReference type="EMBL" id="EDP44628.1"/>
    </source>
</evidence>
<dbReference type="InterPro" id="IPR056458">
    <property type="entry name" value="TPR_DOP1_M"/>
</dbReference>
<evidence type="ECO:0000256" key="4">
    <source>
        <dbReference type="ARBA" id="ARBA00023034"/>
    </source>
</evidence>
<keyword evidence="3" id="KW-0653">Protein transport</keyword>
<dbReference type="RefSeq" id="XP_001731842.1">
    <property type="nucleotide sequence ID" value="XM_001731790.1"/>
</dbReference>
<dbReference type="GeneID" id="5856147"/>
<dbReference type="STRING" id="425265.A8PWI3"/>
<dbReference type="PANTHER" id="PTHR14042">
    <property type="entry name" value="DOPEY-RELATED"/>
    <property type="match status" value="1"/>
</dbReference>
<evidence type="ECO:0000256" key="1">
    <source>
        <dbReference type="ARBA" id="ARBA00004395"/>
    </source>
</evidence>
<dbReference type="KEGG" id="mgl:MGL_1110"/>
<dbReference type="InterPro" id="IPR011989">
    <property type="entry name" value="ARM-like"/>
</dbReference>
<dbReference type="GO" id="GO:0005802">
    <property type="term" value="C:trans-Golgi network"/>
    <property type="evidence" value="ECO:0007669"/>
    <property type="project" value="TreeGrafter"/>
</dbReference>
<accession>A8PWI3</accession>
<feature type="domain" description="DOP1-like middle TPR" evidence="9">
    <location>
        <begin position="348"/>
        <end position="573"/>
    </location>
</feature>
<evidence type="ECO:0000256" key="3">
    <source>
        <dbReference type="ARBA" id="ARBA00022927"/>
    </source>
</evidence>
<dbReference type="InterPro" id="IPR040314">
    <property type="entry name" value="DOP1"/>
</dbReference>
<dbReference type="OMA" id="SHFNDYW"/>
<dbReference type="Pfam" id="PF04118">
    <property type="entry name" value="Dopey_N"/>
    <property type="match status" value="1"/>
</dbReference>
<comment type="similarity">
    <text evidence="6">Belongs to the DOP1 family.</text>
</comment>